<gene>
    <name evidence="1" type="ORF">VCHENC02_4478B</name>
</gene>
<accession>A0A454CTI7</accession>
<evidence type="ECO:0000313" key="1">
    <source>
        <dbReference type="EMBL" id="EKM29727.1"/>
    </source>
</evidence>
<organism evidence="1 2">
    <name type="scientific">Vibrio harveyi</name>
    <name type="common">Beneckea harveyi</name>
    <dbReference type="NCBI Taxonomy" id="669"/>
    <lineage>
        <taxon>Bacteria</taxon>
        <taxon>Pseudomonadati</taxon>
        <taxon>Pseudomonadota</taxon>
        <taxon>Gammaproteobacteria</taxon>
        <taxon>Vibrionales</taxon>
        <taxon>Vibrionaceae</taxon>
        <taxon>Vibrio</taxon>
    </lineage>
</organism>
<dbReference type="EC" id="5.3.1.28" evidence="1"/>
<evidence type="ECO:0000313" key="2">
    <source>
        <dbReference type="Proteomes" id="UP000008367"/>
    </source>
</evidence>
<feature type="non-terminal residue" evidence="1">
    <location>
        <position position="1"/>
    </location>
</feature>
<dbReference type="EMBL" id="AJSR01001959">
    <property type="protein sequence ID" value="EKM29727.1"/>
    <property type="molecule type" value="Genomic_DNA"/>
</dbReference>
<dbReference type="Proteomes" id="UP000008367">
    <property type="component" value="Unassembled WGS sequence"/>
</dbReference>
<sequence length="10" mass="1337">SKKRWNKIYN</sequence>
<protein>
    <submittedName>
        <fullName evidence="1">Phosphoheptose isomerase</fullName>
        <ecNumber evidence="1">5.3.1.28</ecNumber>
    </submittedName>
</protein>
<proteinExistence type="predicted"/>
<name>A0A454CTI7_VIBHA</name>
<reference evidence="1 2" key="1">
    <citation type="submission" date="2012-10" db="EMBL/GenBank/DDBJ databases">
        <title>Genome sequence of Vibrio Cholerae HENC-02.</title>
        <authorList>
            <person name="Eppinger M."/>
            <person name="Hasan N.A."/>
            <person name="Sengamalay N."/>
            <person name="Hine E."/>
            <person name="Su Q."/>
            <person name="Daugherty S.C."/>
            <person name="Young S."/>
            <person name="Sadzewicz L."/>
            <person name="Tallon L."/>
            <person name="Cebula T.A."/>
            <person name="Ravel J."/>
            <person name="Colwell R.R."/>
        </authorList>
    </citation>
    <scope>NUCLEOTIDE SEQUENCE [LARGE SCALE GENOMIC DNA]</scope>
    <source>
        <strain evidence="1 2">HENC-02</strain>
    </source>
</reference>
<keyword evidence="1" id="KW-0413">Isomerase</keyword>
<dbReference type="GO" id="GO:0016853">
    <property type="term" value="F:isomerase activity"/>
    <property type="evidence" value="ECO:0007669"/>
    <property type="project" value="UniProtKB-KW"/>
</dbReference>
<comment type="caution">
    <text evidence="1">The sequence shown here is derived from an EMBL/GenBank/DDBJ whole genome shotgun (WGS) entry which is preliminary data.</text>
</comment>